<comment type="caution">
    <text evidence="1">The sequence shown here is derived from an EMBL/GenBank/DDBJ whole genome shotgun (WGS) entry which is preliminary data.</text>
</comment>
<accession>A0AAV3JKJ2</accession>
<gene>
    <name evidence="1" type="ORF">SAG0055_01910</name>
</gene>
<dbReference type="RefSeq" id="WP_001873386.1">
    <property type="nucleotide sequence ID" value="NZ_ANDB01000022.1"/>
</dbReference>
<name>A0AAV3JKJ2_STRAG</name>
<dbReference type="EMBL" id="ANDB01000022">
    <property type="protein sequence ID" value="EPW15375.1"/>
    <property type="molecule type" value="Genomic_DNA"/>
</dbReference>
<organism evidence="1 2">
    <name type="scientific">Streptococcus agalactiae CCUG 29376</name>
    <dbReference type="NCBI Taxonomy" id="1105255"/>
    <lineage>
        <taxon>Bacteria</taxon>
        <taxon>Bacillati</taxon>
        <taxon>Bacillota</taxon>
        <taxon>Bacilli</taxon>
        <taxon>Lactobacillales</taxon>
        <taxon>Streptococcaceae</taxon>
        <taxon>Streptococcus</taxon>
    </lineage>
</organism>
<evidence type="ECO:0000313" key="1">
    <source>
        <dbReference type="EMBL" id="EPW15375.1"/>
    </source>
</evidence>
<sequence>MDFFDILLTDDDMTKIASLEKSEYLFGDVESLELIEYLSNNVFDI</sequence>
<dbReference type="AlphaFoldDB" id="A0AAV3JKJ2"/>
<proteinExistence type="predicted"/>
<evidence type="ECO:0000313" key="2">
    <source>
        <dbReference type="Proteomes" id="UP000015267"/>
    </source>
</evidence>
<reference evidence="1 2" key="1">
    <citation type="submission" date="2012-10" db="EMBL/GenBank/DDBJ databases">
        <authorList>
            <person name="Zadoks R.N."/>
            <person name="Moroni P."/>
            <person name="Richards V.P."/>
            <person name="Durkin S.A.S."/>
            <person name="Kim M."/>
            <person name="Pavinski Bitar P.D."/>
            <person name="Stanhope M.J."/>
            <person name="Town C.D."/>
            <person name="Venter J.C."/>
        </authorList>
    </citation>
    <scope>NUCLEOTIDE SEQUENCE [LARGE SCALE GENOMIC DNA]</scope>
    <source>
        <strain evidence="1 2">CCUG 29376</strain>
    </source>
</reference>
<protein>
    <submittedName>
        <fullName evidence="1">Uncharacterized protein</fullName>
    </submittedName>
</protein>
<dbReference type="Proteomes" id="UP000015267">
    <property type="component" value="Unassembled WGS sequence"/>
</dbReference>